<dbReference type="Pfam" id="PF13519">
    <property type="entry name" value="VWA_2"/>
    <property type="match status" value="1"/>
</dbReference>
<dbReference type="Proteomes" id="UP000269438">
    <property type="component" value="Unassembled WGS sequence"/>
</dbReference>
<evidence type="ECO:0000313" key="4">
    <source>
        <dbReference type="Proteomes" id="UP000269438"/>
    </source>
</evidence>
<dbReference type="SMART" id="SM00327">
    <property type="entry name" value="VWA"/>
    <property type="match status" value="1"/>
</dbReference>
<dbReference type="AlphaFoldDB" id="A0A3L7AZV6"/>
<accession>A0A3L7AZV6</accession>
<feature type="transmembrane region" description="Helical" evidence="1">
    <location>
        <begin position="307"/>
        <end position="327"/>
    </location>
</feature>
<dbReference type="RefSeq" id="WP_121687204.1">
    <property type="nucleotide sequence ID" value="NZ_RCUY01000001.1"/>
</dbReference>
<evidence type="ECO:0000313" key="3">
    <source>
        <dbReference type="EMBL" id="RLP84732.1"/>
    </source>
</evidence>
<organism evidence="3 4">
    <name type="scientific">Mycetocola lacteus</name>
    <dbReference type="NCBI Taxonomy" id="76637"/>
    <lineage>
        <taxon>Bacteria</taxon>
        <taxon>Bacillati</taxon>
        <taxon>Actinomycetota</taxon>
        <taxon>Actinomycetes</taxon>
        <taxon>Micrococcales</taxon>
        <taxon>Microbacteriaceae</taxon>
        <taxon>Mycetocola</taxon>
    </lineage>
</organism>
<keyword evidence="1" id="KW-0812">Transmembrane</keyword>
<name>A0A3L7AZV6_9MICO</name>
<evidence type="ECO:0000259" key="2">
    <source>
        <dbReference type="PROSITE" id="PS50234"/>
    </source>
</evidence>
<feature type="transmembrane region" description="Helical" evidence="1">
    <location>
        <begin position="6"/>
        <end position="26"/>
    </location>
</feature>
<dbReference type="InterPro" id="IPR002035">
    <property type="entry name" value="VWF_A"/>
</dbReference>
<keyword evidence="4" id="KW-1185">Reference proteome</keyword>
<evidence type="ECO:0000256" key="1">
    <source>
        <dbReference type="SAM" id="Phobius"/>
    </source>
</evidence>
<dbReference type="InterPro" id="IPR036465">
    <property type="entry name" value="vWFA_dom_sf"/>
</dbReference>
<dbReference type="SUPFAM" id="SSF53300">
    <property type="entry name" value="vWA-like"/>
    <property type="match status" value="1"/>
</dbReference>
<reference evidence="3 4" key="1">
    <citation type="submission" date="2018-10" db="EMBL/GenBank/DDBJ databases">
        <authorList>
            <person name="Li J."/>
        </authorList>
    </citation>
    <scope>NUCLEOTIDE SEQUENCE [LARGE SCALE GENOMIC DNA]</scope>
    <source>
        <strain evidence="3 4">JCM 11654</strain>
    </source>
</reference>
<sequence>MDLASPWLLLITLLILGVSITAGILLGRRDPAARPGTDPVAVSRTDRLRALPRFTSVVRSRTRVLAGILVLGFVAIIFGGILMARPTTESVTRPLSHNRDIMLCLDVSGSMTDVDAEVIDTFLELSKGFDGERIGLTIFNSSAAQVFPLTDDYKLVREQLTAMRKSLTDDTSLTPDYWKGTLNGTGASLIGDGLAACALRFDHIETDRSRSLIFATDNEEYGASIVSLEEAAGYATNKQIRVFTLNPVDGNNASNTDRLRAATESTGGAYYPLRATTAVSDIIAQVQSSQARALRGEPRVIRTDDPALWSVALLIAGGGFVVLVWRFRL</sequence>
<keyword evidence="1" id="KW-0472">Membrane</keyword>
<proteinExistence type="predicted"/>
<keyword evidence="1" id="KW-1133">Transmembrane helix</keyword>
<feature type="domain" description="VWFA" evidence="2">
    <location>
        <begin position="100"/>
        <end position="286"/>
    </location>
</feature>
<dbReference type="OrthoDB" id="4623238at2"/>
<feature type="transmembrane region" description="Helical" evidence="1">
    <location>
        <begin position="64"/>
        <end position="84"/>
    </location>
</feature>
<protein>
    <submittedName>
        <fullName evidence="3">VWA domain-containing protein</fullName>
    </submittedName>
</protein>
<dbReference type="PROSITE" id="PS50234">
    <property type="entry name" value="VWFA"/>
    <property type="match status" value="1"/>
</dbReference>
<dbReference type="Gene3D" id="3.40.50.410">
    <property type="entry name" value="von Willebrand factor, type A domain"/>
    <property type="match status" value="1"/>
</dbReference>
<dbReference type="EMBL" id="RCUY01000001">
    <property type="protein sequence ID" value="RLP84732.1"/>
    <property type="molecule type" value="Genomic_DNA"/>
</dbReference>
<gene>
    <name evidence="3" type="ORF">D9V34_01680</name>
</gene>
<comment type="caution">
    <text evidence="3">The sequence shown here is derived from an EMBL/GenBank/DDBJ whole genome shotgun (WGS) entry which is preliminary data.</text>
</comment>